<reference evidence="3 4" key="1">
    <citation type="submission" date="2023-09" db="EMBL/GenBank/DDBJ databases">
        <title>Pangenome analysis of Batrachochytrium dendrobatidis and related Chytrids.</title>
        <authorList>
            <person name="Yacoub M.N."/>
            <person name="Stajich J.E."/>
            <person name="James T.Y."/>
        </authorList>
    </citation>
    <scope>NUCLEOTIDE SEQUENCE [LARGE SCALE GENOMIC DNA]</scope>
    <source>
        <strain evidence="3 4">JEL0888</strain>
    </source>
</reference>
<protein>
    <submittedName>
        <fullName evidence="3">Spermatogenesis</fullName>
    </submittedName>
</protein>
<comment type="caution">
    <text evidence="3">The sequence shown here is derived from an EMBL/GenBank/DDBJ whole genome shotgun (WGS) entry which is preliminary data.</text>
</comment>
<evidence type="ECO:0000256" key="1">
    <source>
        <dbReference type="ARBA" id="ARBA00022737"/>
    </source>
</evidence>
<proteinExistence type="predicted"/>
<feature type="compositionally biased region" description="Basic and acidic residues" evidence="2">
    <location>
        <begin position="1"/>
        <end position="21"/>
    </location>
</feature>
<gene>
    <name evidence="3" type="primary">MORN2</name>
    <name evidence="3" type="ORF">HK105_201547</name>
</gene>
<dbReference type="PANTHER" id="PTHR46917:SF1">
    <property type="entry name" value="MORN REPEAT-CONTAINING PROTEIN 2"/>
    <property type="match status" value="1"/>
</dbReference>
<keyword evidence="1" id="KW-0677">Repeat</keyword>
<feature type="region of interest" description="Disordered" evidence="2">
    <location>
        <begin position="1"/>
        <end position="42"/>
    </location>
</feature>
<dbReference type="SMART" id="SM00698">
    <property type="entry name" value="MORN"/>
    <property type="match status" value="4"/>
</dbReference>
<evidence type="ECO:0000313" key="3">
    <source>
        <dbReference type="EMBL" id="KAL2918713.1"/>
    </source>
</evidence>
<dbReference type="Proteomes" id="UP001527925">
    <property type="component" value="Unassembled WGS sequence"/>
</dbReference>
<evidence type="ECO:0000313" key="4">
    <source>
        <dbReference type="Proteomes" id="UP001527925"/>
    </source>
</evidence>
<dbReference type="Gene3D" id="2.20.110.10">
    <property type="entry name" value="Histone H3 K4-specific methyltransferase SET7/9 N-terminal domain"/>
    <property type="match status" value="1"/>
</dbReference>
<dbReference type="InterPro" id="IPR003409">
    <property type="entry name" value="MORN"/>
</dbReference>
<dbReference type="PANTHER" id="PTHR46917">
    <property type="entry name" value="MORN REPEAT-CONTAINING PROTEIN 2"/>
    <property type="match status" value="1"/>
</dbReference>
<feature type="compositionally biased region" description="Polar residues" evidence="2">
    <location>
        <begin position="31"/>
        <end position="40"/>
    </location>
</feature>
<dbReference type="Pfam" id="PF02493">
    <property type="entry name" value="MORN"/>
    <property type="match status" value="4"/>
</dbReference>
<keyword evidence="4" id="KW-1185">Reference proteome</keyword>
<dbReference type="SUPFAM" id="SSF82185">
    <property type="entry name" value="Histone H3 K4-specific methyltransferase SET7/9 N-terminal domain"/>
    <property type="match status" value="1"/>
</dbReference>
<sequence>MSKVDKRPITRDKIEKNEKAGAKGARPDSAGAQTNQSKTGTYIFKDGSRYEGEYKEIEGGVIVRSGVGKYTCGTTKSVYIGAWELDKMHGKGRLEFASGAFYDGMWKENQYTGPGTYRWPDSSTFVGEWLENGMNGPGKYTDASGQGWIGAIFKGARATLAPELQ</sequence>
<evidence type="ECO:0000256" key="2">
    <source>
        <dbReference type="SAM" id="MobiDB-lite"/>
    </source>
</evidence>
<dbReference type="EMBL" id="JADGIZ020000005">
    <property type="protein sequence ID" value="KAL2918713.1"/>
    <property type="molecule type" value="Genomic_DNA"/>
</dbReference>
<name>A0ABR4NGQ6_9FUNG</name>
<organism evidence="3 4">
    <name type="scientific">Polyrhizophydium stewartii</name>
    <dbReference type="NCBI Taxonomy" id="2732419"/>
    <lineage>
        <taxon>Eukaryota</taxon>
        <taxon>Fungi</taxon>
        <taxon>Fungi incertae sedis</taxon>
        <taxon>Chytridiomycota</taxon>
        <taxon>Chytridiomycota incertae sedis</taxon>
        <taxon>Chytridiomycetes</taxon>
        <taxon>Rhizophydiales</taxon>
        <taxon>Rhizophydiales incertae sedis</taxon>
        <taxon>Polyrhizophydium</taxon>
    </lineage>
</organism>
<accession>A0ABR4NGQ6</accession>
<dbReference type="InterPro" id="IPR052849">
    <property type="entry name" value="MORN_repeat_protein"/>
</dbReference>